<organism evidence="1 2">
    <name type="scientific">Microthlaspi erraticum</name>
    <dbReference type="NCBI Taxonomy" id="1685480"/>
    <lineage>
        <taxon>Eukaryota</taxon>
        <taxon>Viridiplantae</taxon>
        <taxon>Streptophyta</taxon>
        <taxon>Embryophyta</taxon>
        <taxon>Tracheophyta</taxon>
        <taxon>Spermatophyta</taxon>
        <taxon>Magnoliopsida</taxon>
        <taxon>eudicotyledons</taxon>
        <taxon>Gunneridae</taxon>
        <taxon>Pentapetalae</taxon>
        <taxon>rosids</taxon>
        <taxon>malvids</taxon>
        <taxon>Brassicales</taxon>
        <taxon>Brassicaceae</taxon>
        <taxon>Coluteocarpeae</taxon>
        <taxon>Microthlaspi</taxon>
    </lineage>
</organism>
<dbReference type="OrthoDB" id="610799at2759"/>
<comment type="caution">
    <text evidence="1">The sequence shown here is derived from an EMBL/GenBank/DDBJ whole genome shotgun (WGS) entry which is preliminary data.</text>
</comment>
<evidence type="ECO:0000313" key="1">
    <source>
        <dbReference type="EMBL" id="CAA7053210.1"/>
    </source>
</evidence>
<dbReference type="Proteomes" id="UP000467841">
    <property type="component" value="Unassembled WGS sequence"/>
</dbReference>
<name>A0A6D2KLQ2_9BRAS</name>
<dbReference type="EMBL" id="CACVBM020001527">
    <property type="protein sequence ID" value="CAA7053210.1"/>
    <property type="molecule type" value="Genomic_DNA"/>
</dbReference>
<accession>A0A6D2KLQ2</accession>
<dbReference type="AlphaFoldDB" id="A0A6D2KLQ2"/>
<dbReference type="PANTHER" id="PTHR33647">
    <property type="entry name" value="OS01G0793900 PROTEIN"/>
    <property type="match status" value="1"/>
</dbReference>
<dbReference type="PANTHER" id="PTHR33647:SF5">
    <property type="entry name" value="OS01G0793900 PROTEIN"/>
    <property type="match status" value="1"/>
</dbReference>
<reference evidence="1" key="1">
    <citation type="submission" date="2020-01" db="EMBL/GenBank/DDBJ databases">
        <authorList>
            <person name="Mishra B."/>
        </authorList>
    </citation>
    <scope>NUCLEOTIDE SEQUENCE [LARGE SCALE GENOMIC DNA]</scope>
</reference>
<evidence type="ECO:0000313" key="2">
    <source>
        <dbReference type="Proteomes" id="UP000467841"/>
    </source>
</evidence>
<keyword evidence="2" id="KW-1185">Reference proteome</keyword>
<sequence>MGNCLRHESEMHWAGEDWDDFIRGDDHHHSSKTSIEAKKVVVTGNCKSSDPTHEIKIRLTKKQLQDLLSKVNAHGLTFRQQALSCPSSVNRKTDGYEEANHKGRLWPPVLKSIPEVI</sequence>
<gene>
    <name evidence="1" type="ORF">MERR_LOCUS40445</name>
</gene>
<protein>
    <submittedName>
        <fullName evidence="1">Uncharacterized protein</fullName>
    </submittedName>
</protein>
<proteinExistence type="predicted"/>